<sequence length="243" mass="27354">MREFPAPSEACKTSSPILNGETVKSFSQWSMDRPRKLRRYEETIHPRFLKKYAGESLTFDEIYRELLSHTPQGWQLRAGDVLLDIGCGTGWFARKLSMEPHCAGTTIHGVDISHNALNIARARQPKQTSAARVTYTQADLMDGLPMKAARGIWFCGAWHQMGDVRKALHHVASALADDGLLRIQTYCEETPNKQPIDTALMRLLGHYVFRPGEIANIAHACGCEIIREVRKGMVTLCTMRHAH</sequence>
<keyword evidence="1" id="KW-0830">Ubiquinone</keyword>
<dbReference type="CDD" id="cd02440">
    <property type="entry name" value="AdoMet_MTases"/>
    <property type="match status" value="1"/>
</dbReference>
<dbReference type="PANTHER" id="PTHR43861:SF1">
    <property type="entry name" value="TRANS-ACONITATE 2-METHYLTRANSFERASE"/>
    <property type="match status" value="1"/>
</dbReference>
<dbReference type="InterPro" id="IPR029063">
    <property type="entry name" value="SAM-dependent_MTases_sf"/>
</dbReference>
<evidence type="ECO:0000313" key="1">
    <source>
        <dbReference type="EMBL" id="SDT86097.1"/>
    </source>
</evidence>
<name>A0ABY0V5D8_9ACTO</name>
<proteinExistence type="predicted"/>
<organism evidence="1 2">
    <name type="scientific">Schaalia radingae</name>
    <dbReference type="NCBI Taxonomy" id="131110"/>
    <lineage>
        <taxon>Bacteria</taxon>
        <taxon>Bacillati</taxon>
        <taxon>Actinomycetota</taxon>
        <taxon>Actinomycetes</taxon>
        <taxon>Actinomycetales</taxon>
        <taxon>Actinomycetaceae</taxon>
        <taxon>Schaalia</taxon>
    </lineage>
</organism>
<accession>A0ABY0V5D8</accession>
<dbReference type="PANTHER" id="PTHR43861">
    <property type="entry name" value="TRANS-ACONITATE 2-METHYLTRANSFERASE-RELATED"/>
    <property type="match status" value="1"/>
</dbReference>
<reference evidence="1 2" key="1">
    <citation type="submission" date="2016-10" db="EMBL/GenBank/DDBJ databases">
        <authorList>
            <person name="Varghese N."/>
            <person name="Submissions S."/>
        </authorList>
    </citation>
    <scope>NUCLEOTIDE SEQUENCE [LARGE SCALE GENOMIC DNA]</scope>
    <source>
        <strain evidence="1 2">DSM 9169</strain>
    </source>
</reference>
<evidence type="ECO:0000313" key="2">
    <source>
        <dbReference type="Proteomes" id="UP000198976"/>
    </source>
</evidence>
<dbReference type="SUPFAM" id="SSF53335">
    <property type="entry name" value="S-adenosyl-L-methionine-dependent methyltransferases"/>
    <property type="match status" value="1"/>
</dbReference>
<dbReference type="EMBL" id="LT629792">
    <property type="protein sequence ID" value="SDT86097.1"/>
    <property type="molecule type" value="Genomic_DNA"/>
</dbReference>
<protein>
    <submittedName>
        <fullName evidence="1">Ubiquinone/menaquinone biosynthesis C-methylase UbiE</fullName>
    </submittedName>
</protein>
<dbReference type="Gene3D" id="3.40.50.150">
    <property type="entry name" value="Vaccinia Virus protein VP39"/>
    <property type="match status" value="1"/>
</dbReference>
<gene>
    <name evidence="1" type="ORF">SAMN04489714_0246</name>
</gene>
<dbReference type="Pfam" id="PF13489">
    <property type="entry name" value="Methyltransf_23"/>
    <property type="match status" value="1"/>
</dbReference>
<keyword evidence="2" id="KW-1185">Reference proteome</keyword>
<dbReference type="Proteomes" id="UP000198976">
    <property type="component" value="Chromosome I"/>
</dbReference>